<name>A0A1H4TBS3_9BACT</name>
<feature type="signal peptide" evidence="2">
    <location>
        <begin position="1"/>
        <end position="23"/>
    </location>
</feature>
<evidence type="ECO:0000256" key="1">
    <source>
        <dbReference type="SAM" id="MobiDB-lite"/>
    </source>
</evidence>
<evidence type="ECO:0000313" key="3">
    <source>
        <dbReference type="EMBL" id="SEC53905.1"/>
    </source>
</evidence>
<dbReference type="EMBL" id="FNSD01000001">
    <property type="protein sequence ID" value="SEC53905.1"/>
    <property type="molecule type" value="Genomic_DNA"/>
</dbReference>
<dbReference type="CDD" id="cd15482">
    <property type="entry name" value="Sialidase_non-viral"/>
    <property type="match status" value="1"/>
</dbReference>
<dbReference type="OrthoDB" id="9767885at2"/>
<reference evidence="3 4" key="1">
    <citation type="submission" date="2016-10" db="EMBL/GenBank/DDBJ databases">
        <authorList>
            <person name="de Groot N.N."/>
        </authorList>
    </citation>
    <scope>NUCLEOTIDE SEQUENCE [LARGE SCALE GENOMIC DNA]</scope>
    <source>
        <strain evidence="3 4">AB35.6</strain>
    </source>
</reference>
<feature type="region of interest" description="Disordered" evidence="1">
    <location>
        <begin position="436"/>
        <end position="493"/>
    </location>
</feature>
<evidence type="ECO:0000313" key="4">
    <source>
        <dbReference type="Proteomes" id="UP000182409"/>
    </source>
</evidence>
<evidence type="ECO:0000256" key="2">
    <source>
        <dbReference type="SAM" id="SignalP"/>
    </source>
</evidence>
<dbReference type="Gene3D" id="2.130.10.10">
    <property type="entry name" value="YVTN repeat-like/Quinoprotein amine dehydrogenase"/>
    <property type="match status" value="5"/>
</dbReference>
<feature type="chain" id="PRO_5010252860" description="BNR/Asp-box repeat protein" evidence="2">
    <location>
        <begin position="24"/>
        <end position="694"/>
    </location>
</feature>
<dbReference type="InterPro" id="IPR015943">
    <property type="entry name" value="WD40/YVTN_repeat-like_dom_sf"/>
</dbReference>
<dbReference type="AlphaFoldDB" id="A0A1H4TBS3"/>
<dbReference type="RefSeq" id="WP_074655426.1">
    <property type="nucleotide sequence ID" value="NZ_FNSD01000001.1"/>
</dbReference>
<dbReference type="PANTHER" id="PTHR43739:SF5">
    <property type="entry name" value="EXO-ALPHA-SIALIDASE"/>
    <property type="match status" value="1"/>
</dbReference>
<organism evidence="3 4">
    <name type="scientific">Terriglobus roseus</name>
    <dbReference type="NCBI Taxonomy" id="392734"/>
    <lineage>
        <taxon>Bacteria</taxon>
        <taxon>Pseudomonadati</taxon>
        <taxon>Acidobacteriota</taxon>
        <taxon>Terriglobia</taxon>
        <taxon>Terriglobales</taxon>
        <taxon>Acidobacteriaceae</taxon>
        <taxon>Terriglobus</taxon>
    </lineage>
</organism>
<dbReference type="InterPro" id="IPR052025">
    <property type="entry name" value="Xyloglucanase_GH74"/>
</dbReference>
<keyword evidence="2" id="KW-0732">Signal</keyword>
<dbReference type="Proteomes" id="UP000182409">
    <property type="component" value="Unassembled WGS sequence"/>
</dbReference>
<dbReference type="PANTHER" id="PTHR43739">
    <property type="entry name" value="XYLOGLUCANASE (EUROFUNG)"/>
    <property type="match status" value="1"/>
</dbReference>
<accession>A0A1H4TBS3</accession>
<dbReference type="SUPFAM" id="SSF110296">
    <property type="entry name" value="Oligoxyloglucan reducing end-specific cellobiohydrolase"/>
    <property type="match status" value="2"/>
</dbReference>
<dbReference type="InterPro" id="IPR036278">
    <property type="entry name" value="Sialidase_sf"/>
</dbReference>
<proteinExistence type="predicted"/>
<dbReference type="GO" id="GO:0010411">
    <property type="term" value="P:xyloglucan metabolic process"/>
    <property type="evidence" value="ECO:0007669"/>
    <property type="project" value="TreeGrafter"/>
</dbReference>
<protein>
    <recommendedName>
        <fullName evidence="5">BNR/Asp-box repeat protein</fullName>
    </recommendedName>
</protein>
<sequence length="694" mass="74444">MKSFVKIAASLTVLATLSSAAIAQNRWLPYGPDGGDARSFATDPHDHNHIYLGTVSGTIYDSHDGGQSWKRLAVVGKRDDLVLDNILVDPSNANHVLAGGWVLSDVDGGLYVSNDAGKTWTPNKQLAGHSVRSLTVAPSDPKIMIIGTLDGVYRTTDSGTTWTLISPEGSKEIHEVESVAIDPKDPQRMYAGTWHLPWRTTDGGQTWQNMKEGIIDDSDVFSIIVDPTNPTNVYLSACSGIYRSTDQGMKYTKVQGIPATARRTRVLMEDPKAPGTVFAGTTEGLWKTSDSGRTFLRNGDPSWIINDVNIDAENSKRVLLATDRNGVLLSNDGGLTFAPSNRGFSSRQISSIAQDRTNSQHVYVGIINDKTAGGVFASEDGGLTWTQKASGLSGADVFSLTQAPDGTMLAGTRHGIFRSNGDGWVSSGLTLALAAEPDPEAPKKPKTPVKTPAKATTRGRATGKASTKYHAPAVSSMAPSRTVPPQESNTGVYSMTSLDNTVYAGTEEGLLSSADNGRTWNHVRSAAGTWRLVSAQGLRVAIGDLHKLALSVDKGMNFHEISAPTELTYITAVAVDDGGRIWVGGREGIWVSDNNGTSWHSQPNLFVPNVSGIYYDHASSRVLVTSHEPNTLVFSVHTPDLKVSYSDAGWSLRTVRPVGDHLVGVTPFDGVVLEPRMVVSQEQPLRKEAPSKTN</sequence>
<evidence type="ECO:0008006" key="5">
    <source>
        <dbReference type="Google" id="ProtNLM"/>
    </source>
</evidence>
<feature type="compositionally biased region" description="Polar residues" evidence="1">
    <location>
        <begin position="477"/>
        <end position="493"/>
    </location>
</feature>
<dbReference type="SUPFAM" id="SSF50939">
    <property type="entry name" value="Sialidases"/>
    <property type="match status" value="1"/>
</dbReference>
<gene>
    <name evidence="3" type="ORF">SAMN05443244_3709</name>
</gene>